<comment type="caution">
    <text evidence="1">The sequence shown here is derived from an EMBL/GenBank/DDBJ whole genome shotgun (WGS) entry which is preliminary data.</text>
</comment>
<evidence type="ECO:0000313" key="2">
    <source>
        <dbReference type="Proteomes" id="UP000177171"/>
    </source>
</evidence>
<reference evidence="1 2" key="1">
    <citation type="journal article" date="2016" name="Nat. Commun.">
        <title>Thousands of microbial genomes shed light on interconnected biogeochemical processes in an aquifer system.</title>
        <authorList>
            <person name="Anantharaman K."/>
            <person name="Brown C.T."/>
            <person name="Hug L.A."/>
            <person name="Sharon I."/>
            <person name="Castelle C.J."/>
            <person name="Probst A.J."/>
            <person name="Thomas B.C."/>
            <person name="Singh A."/>
            <person name="Wilkins M.J."/>
            <person name="Karaoz U."/>
            <person name="Brodie E.L."/>
            <person name="Williams K.H."/>
            <person name="Hubbard S.S."/>
            <person name="Banfield J.F."/>
        </authorList>
    </citation>
    <scope>NUCLEOTIDE SEQUENCE [LARGE SCALE GENOMIC DNA]</scope>
</reference>
<sequence>MIIFLGGRIFNPVPQKQNIKRVKVKKQTHNRFKKHPTPDLALLYVAINTSHLWKNEDGFPRTLKVLMNDPEKEMLRLSKEIETELTKRGIHYENLC</sequence>
<dbReference type="AlphaFoldDB" id="A0A1G2LP72"/>
<dbReference type="Proteomes" id="UP000177171">
    <property type="component" value="Unassembled WGS sequence"/>
</dbReference>
<dbReference type="EMBL" id="MHQY01000028">
    <property type="protein sequence ID" value="OHA13415.1"/>
    <property type="molecule type" value="Genomic_DNA"/>
</dbReference>
<evidence type="ECO:0000313" key="1">
    <source>
        <dbReference type="EMBL" id="OHA13415.1"/>
    </source>
</evidence>
<accession>A0A1G2LP72</accession>
<proteinExistence type="predicted"/>
<organism evidence="1 2">
    <name type="scientific">Candidatus Sungbacteria bacterium RIFCSPLOWO2_12_FULL_41_11</name>
    <dbReference type="NCBI Taxonomy" id="1802286"/>
    <lineage>
        <taxon>Bacteria</taxon>
        <taxon>Candidatus Sungiibacteriota</taxon>
    </lineage>
</organism>
<protein>
    <submittedName>
        <fullName evidence="1">Uncharacterized protein</fullName>
    </submittedName>
</protein>
<name>A0A1G2LP72_9BACT</name>
<gene>
    <name evidence="1" type="ORF">A3G49_01070</name>
</gene>